<feature type="compositionally biased region" description="Polar residues" evidence="1">
    <location>
        <begin position="431"/>
        <end position="445"/>
    </location>
</feature>
<name>A0A5N5QQE6_9AGAM</name>
<dbReference type="OrthoDB" id="3220915at2759"/>
<dbReference type="EMBL" id="SSOP01000027">
    <property type="protein sequence ID" value="KAB5593982.1"/>
    <property type="molecule type" value="Genomic_DNA"/>
</dbReference>
<feature type="compositionally biased region" description="Polar residues" evidence="1">
    <location>
        <begin position="99"/>
        <end position="121"/>
    </location>
</feature>
<dbReference type="Proteomes" id="UP000383932">
    <property type="component" value="Unassembled WGS sequence"/>
</dbReference>
<evidence type="ECO:0000313" key="2">
    <source>
        <dbReference type="EMBL" id="KAB5593982.1"/>
    </source>
</evidence>
<feature type="region of interest" description="Disordered" evidence="1">
    <location>
        <begin position="419"/>
        <end position="451"/>
    </location>
</feature>
<proteinExistence type="predicted"/>
<organism evidence="2 3">
    <name type="scientific">Ceratobasidium theobromae</name>
    <dbReference type="NCBI Taxonomy" id="1582974"/>
    <lineage>
        <taxon>Eukaryota</taxon>
        <taxon>Fungi</taxon>
        <taxon>Dikarya</taxon>
        <taxon>Basidiomycota</taxon>
        <taxon>Agaricomycotina</taxon>
        <taxon>Agaricomycetes</taxon>
        <taxon>Cantharellales</taxon>
        <taxon>Ceratobasidiaceae</taxon>
        <taxon>Ceratobasidium</taxon>
    </lineage>
</organism>
<feature type="compositionally biased region" description="Basic residues" evidence="1">
    <location>
        <begin position="75"/>
        <end position="90"/>
    </location>
</feature>
<feature type="region of interest" description="Disordered" evidence="1">
    <location>
        <begin position="66"/>
        <end position="196"/>
    </location>
</feature>
<evidence type="ECO:0000256" key="1">
    <source>
        <dbReference type="SAM" id="MobiDB-lite"/>
    </source>
</evidence>
<comment type="caution">
    <text evidence="2">The sequence shown here is derived from an EMBL/GenBank/DDBJ whole genome shotgun (WGS) entry which is preliminary data.</text>
</comment>
<dbReference type="AlphaFoldDB" id="A0A5N5QQE6"/>
<sequence>MKSSSQSILESITSESSRHANGDHGRGDPADIFAPQMPDRDGLGPSISQDTMTALDLEHFGSAVLEPTAHIDSPRRRHNPITYKRRRSMRIRPTPIRECTQSSLAPQSQQSTNAPASTPSCSPLPPQASTRTRKRRRRLPPLKNRLARVVRARLTRQRSPEDHSQSPAPPVLPEPAETEADEEFKPDIAEPNVTQRRLAAPENYTIPDLKDFLNLRSRAPEKPARLSVKVAPHDPTPRFVLPQRNTIHASRLVHESKSPRARRKGDTPRLNFVALEAHHRQATMRSSDKQASGILESRQLPLTQQVSPSRKSVFFKACEPDEIPCPIEKDSNRSPVRSTGRVLVKDTPEDTPTPSKLSKIDHVDTPFKAKVSNPNIATTPFVQSNHSPSRSMPISELYDSLLKLAKSAQQMGKPVLAGALESPSLKRKHQTTLTPQLTYEVTQPAKTPRLH</sequence>
<feature type="region of interest" description="Disordered" evidence="1">
    <location>
        <begin position="1"/>
        <end position="54"/>
    </location>
</feature>
<feature type="compositionally biased region" description="Basic and acidic residues" evidence="1">
    <location>
        <begin position="16"/>
        <end position="29"/>
    </location>
</feature>
<feature type="region of interest" description="Disordered" evidence="1">
    <location>
        <begin position="326"/>
        <end position="360"/>
    </location>
</feature>
<gene>
    <name evidence="2" type="ORF">CTheo_2583</name>
</gene>
<accession>A0A5N5QQE6</accession>
<feature type="compositionally biased region" description="Low complexity" evidence="1">
    <location>
        <begin position="1"/>
        <end position="15"/>
    </location>
</feature>
<evidence type="ECO:0000313" key="3">
    <source>
        <dbReference type="Proteomes" id="UP000383932"/>
    </source>
</evidence>
<feature type="compositionally biased region" description="Basic residues" evidence="1">
    <location>
        <begin position="131"/>
        <end position="156"/>
    </location>
</feature>
<reference evidence="2 3" key="1">
    <citation type="journal article" date="2019" name="Fungal Biol. Biotechnol.">
        <title>Draft genome sequence of fastidious pathogen Ceratobasidium theobromae, which causes vascular-streak dieback in Theobroma cacao.</title>
        <authorList>
            <person name="Ali S.S."/>
            <person name="Asman A."/>
            <person name="Shao J."/>
            <person name="Firmansyah A.P."/>
            <person name="Susilo A.W."/>
            <person name="Rosmana A."/>
            <person name="McMahon P."/>
            <person name="Junaid M."/>
            <person name="Guest D."/>
            <person name="Kheng T.Y."/>
            <person name="Meinhardt L.W."/>
            <person name="Bailey B.A."/>
        </authorList>
    </citation>
    <scope>NUCLEOTIDE SEQUENCE [LARGE SCALE GENOMIC DNA]</scope>
    <source>
        <strain evidence="2 3">CT2</strain>
    </source>
</reference>
<protein>
    <submittedName>
        <fullName evidence="2">Uncharacterized protein</fullName>
    </submittedName>
</protein>
<keyword evidence="3" id="KW-1185">Reference proteome</keyword>